<evidence type="ECO:0000256" key="1">
    <source>
        <dbReference type="ARBA" id="ARBA00007039"/>
    </source>
</evidence>
<evidence type="ECO:0000256" key="3">
    <source>
        <dbReference type="ARBA" id="ARBA00022670"/>
    </source>
</evidence>
<keyword evidence="4 8" id="KW-0378">Hydrolase</keyword>
<evidence type="ECO:0000256" key="10">
    <source>
        <dbReference type="SAM" id="MobiDB-lite"/>
    </source>
</evidence>
<evidence type="ECO:0000256" key="7">
    <source>
        <dbReference type="PROSITE-ProRule" id="PRU10086"/>
    </source>
</evidence>
<dbReference type="GeneID" id="40878699"/>
<dbReference type="GO" id="GO:0051117">
    <property type="term" value="F:ATPase binding"/>
    <property type="evidence" value="ECO:0007669"/>
    <property type="project" value="TreeGrafter"/>
</dbReference>
<dbReference type="PANTHER" id="PTHR10381">
    <property type="entry name" value="ATP-DEPENDENT CLP PROTEASE PROTEOLYTIC SUBUNIT"/>
    <property type="match status" value="1"/>
</dbReference>
<dbReference type="GO" id="GO:0004252">
    <property type="term" value="F:serine-type endopeptidase activity"/>
    <property type="evidence" value="ECO:0007669"/>
    <property type="project" value="UniProtKB-EC"/>
</dbReference>
<gene>
    <name evidence="11" type="primary">clpP</name>
</gene>
<evidence type="ECO:0000256" key="5">
    <source>
        <dbReference type="ARBA" id="ARBA00022825"/>
    </source>
</evidence>
<dbReference type="PROSITE" id="PS00382">
    <property type="entry name" value="CLP_PROTEASE_HIS"/>
    <property type="match status" value="1"/>
</dbReference>
<dbReference type="GO" id="GO:0006515">
    <property type="term" value="P:protein quality control for misfolded or incompletely synthesized proteins"/>
    <property type="evidence" value="ECO:0007669"/>
    <property type="project" value="TreeGrafter"/>
</dbReference>
<keyword evidence="3 8" id="KW-0645">Protease</keyword>
<feature type="active site" evidence="7">
    <location>
        <position position="126"/>
    </location>
</feature>
<feature type="compositionally biased region" description="Acidic residues" evidence="10">
    <location>
        <begin position="134"/>
        <end position="156"/>
    </location>
</feature>
<comment type="similarity">
    <text evidence="1 9">Belongs to the peptidase S14 family.</text>
</comment>
<dbReference type="InterPro" id="IPR029045">
    <property type="entry name" value="ClpP/crotonase-like_dom_sf"/>
</dbReference>
<dbReference type="InterPro" id="IPR018215">
    <property type="entry name" value="ClpP_Ser_AS"/>
</dbReference>
<dbReference type="CDD" id="cd07017">
    <property type="entry name" value="S14_ClpP_2"/>
    <property type="match status" value="1"/>
</dbReference>
<accession>A0A4Y5QIZ3</accession>
<dbReference type="PROSITE" id="PS00381">
    <property type="entry name" value="CLP_PROTEASE_SER"/>
    <property type="match status" value="1"/>
</dbReference>
<dbReference type="PANTHER" id="PTHR10381:SF15">
    <property type="entry name" value="CHLOROPLASTIC ATP-DEPENDENT CLP PROTEASE PROTEOLYTIC SUBUNIT 1"/>
    <property type="match status" value="1"/>
</dbReference>
<keyword evidence="2 11" id="KW-0934">Plastid</keyword>
<dbReference type="GO" id="GO:0009532">
    <property type="term" value="C:plastid stroma"/>
    <property type="evidence" value="ECO:0007669"/>
    <property type="project" value="UniProtKB-ARBA"/>
</dbReference>
<reference evidence="11" key="1">
    <citation type="journal article" date="2019" name="Mol. Phylogenet. Evol.">
        <title>Highly accelerated rates of genomic rearrangements and nucleotide substitutions in plastid genomes of Passiflora subgenus Decaloba.</title>
        <authorList>
            <person name="Shrestha B."/>
            <person name="Weng M.L."/>
            <person name="Theriot E.C."/>
            <person name="Gilbert L.E."/>
            <person name="Ruhlman T.A."/>
            <person name="Krosnick S.E."/>
            <person name="Jansen R.K."/>
        </authorList>
    </citation>
    <scope>NUCLEOTIDE SEQUENCE</scope>
</reference>
<dbReference type="SUPFAM" id="SSF52096">
    <property type="entry name" value="ClpP/crotonase"/>
    <property type="match status" value="1"/>
</dbReference>
<protein>
    <recommendedName>
        <fullName evidence="9">ATP-dependent Clp protease proteolytic subunit</fullName>
        <ecNumber evidence="8">3.4.21.92</ecNumber>
    </recommendedName>
</protein>
<name>A0A4Y5QIZ3_PASFO</name>
<keyword evidence="5 8" id="KW-0720">Serine protease</keyword>
<organism evidence="11">
    <name type="scientific">Passiflora foetida</name>
    <name type="common">Fetid passion flower</name>
    <dbReference type="NCBI Taxonomy" id="159421"/>
    <lineage>
        <taxon>Eukaryota</taxon>
        <taxon>Viridiplantae</taxon>
        <taxon>Streptophyta</taxon>
        <taxon>Embryophyta</taxon>
        <taxon>Tracheophyta</taxon>
        <taxon>Spermatophyta</taxon>
        <taxon>Magnoliopsida</taxon>
        <taxon>eudicotyledons</taxon>
        <taxon>Gunneridae</taxon>
        <taxon>Pentapetalae</taxon>
        <taxon>rosids</taxon>
        <taxon>fabids</taxon>
        <taxon>Malpighiales</taxon>
        <taxon>Passifloraceae</taxon>
        <taxon>Passiflora</taxon>
    </lineage>
</organism>
<dbReference type="PRINTS" id="PR00127">
    <property type="entry name" value="CLPPROTEASEP"/>
</dbReference>
<dbReference type="EMBL" id="MK694932">
    <property type="protein sequence ID" value="QCX30761.1"/>
    <property type="molecule type" value="Genomic_DNA"/>
</dbReference>
<dbReference type="InterPro" id="IPR023562">
    <property type="entry name" value="ClpP/TepA"/>
</dbReference>
<evidence type="ECO:0000256" key="4">
    <source>
        <dbReference type="ARBA" id="ARBA00022801"/>
    </source>
</evidence>
<geneLocation type="chloroplast" evidence="11"/>
<dbReference type="GO" id="GO:0009368">
    <property type="term" value="C:endopeptidase Clp complex"/>
    <property type="evidence" value="ECO:0007669"/>
    <property type="project" value="TreeGrafter"/>
</dbReference>
<dbReference type="InterPro" id="IPR001907">
    <property type="entry name" value="ClpP"/>
</dbReference>
<evidence type="ECO:0000256" key="8">
    <source>
        <dbReference type="RuleBase" id="RU000549"/>
    </source>
</evidence>
<feature type="active site" evidence="6">
    <location>
        <position position="101"/>
    </location>
</feature>
<feature type="region of interest" description="Disordered" evidence="10">
    <location>
        <begin position="128"/>
        <end position="156"/>
    </location>
</feature>
<proteinExistence type="inferred from homology"/>
<keyword evidence="11" id="KW-0150">Chloroplast</keyword>
<evidence type="ECO:0000256" key="2">
    <source>
        <dbReference type="ARBA" id="ARBA00022640"/>
    </source>
</evidence>
<dbReference type="GO" id="GO:0004176">
    <property type="term" value="F:ATP-dependent peptidase activity"/>
    <property type="evidence" value="ECO:0007669"/>
    <property type="project" value="InterPro"/>
</dbReference>
<sequence length="216" mass="24678">MPLGVPKVPFDLPEEEEETWIDLYNALYKQKQLFLFQEVNSEMANQLIHLFLHLNTENFPADFCLYINSPGGWILPGMSLYNTMSTMYSDIRTICVGMAASMASFILAAGDRNKRLAFPHARVMIHQPHGHFSEEDDDDDDDDDNDDDDDDDDNNDDIEFFREMQELITIQEDIAKIYAKKTGQPLEVILEDLQSDSFMSATEAQAHGIVDCVGKW</sequence>
<dbReference type="InterPro" id="IPR033135">
    <property type="entry name" value="ClpP_His_AS"/>
</dbReference>
<dbReference type="EC" id="3.4.21.92" evidence="8"/>
<evidence type="ECO:0000313" key="11">
    <source>
        <dbReference type="EMBL" id="QCX30761.1"/>
    </source>
</evidence>
<evidence type="ECO:0000256" key="6">
    <source>
        <dbReference type="PROSITE-ProRule" id="PRU10085"/>
    </source>
</evidence>
<evidence type="ECO:0000256" key="9">
    <source>
        <dbReference type="RuleBase" id="RU003567"/>
    </source>
</evidence>
<dbReference type="RefSeq" id="YP_009671483.1">
    <property type="nucleotide sequence ID" value="NC_043825.1"/>
</dbReference>
<dbReference type="AlphaFoldDB" id="A0A4Y5QIZ3"/>
<dbReference type="Gene3D" id="3.90.226.10">
    <property type="entry name" value="2-enoyl-CoA Hydratase, Chain A, domain 1"/>
    <property type="match status" value="1"/>
</dbReference>
<dbReference type="Pfam" id="PF00574">
    <property type="entry name" value="CLP_protease"/>
    <property type="match status" value="2"/>
</dbReference>